<reference evidence="1" key="1">
    <citation type="journal article" date="2021" name="Proc. Natl. Acad. Sci. U.S.A.">
        <title>A Catalog of Tens of Thousands of Viruses from Human Metagenomes Reveals Hidden Associations with Chronic Diseases.</title>
        <authorList>
            <person name="Tisza M.J."/>
            <person name="Buck C.B."/>
        </authorList>
    </citation>
    <scope>NUCLEOTIDE SEQUENCE</scope>
    <source>
        <strain evidence="1">CtviY17</strain>
    </source>
</reference>
<protein>
    <submittedName>
        <fullName evidence="1">Uncharacterized protein</fullName>
    </submittedName>
</protein>
<proteinExistence type="predicted"/>
<accession>A0A8S5RLY1</accession>
<evidence type="ECO:0000313" key="1">
    <source>
        <dbReference type="EMBL" id="DAE32374.1"/>
    </source>
</evidence>
<dbReference type="EMBL" id="BK059120">
    <property type="protein sequence ID" value="DAE32374.1"/>
    <property type="molecule type" value="Genomic_DNA"/>
</dbReference>
<name>A0A8S5RLY1_9VIRU</name>
<organism evidence="1">
    <name type="scientific">virus sp. ctviY17</name>
    <dbReference type="NCBI Taxonomy" id="2825828"/>
    <lineage>
        <taxon>Viruses</taxon>
    </lineage>
</organism>
<sequence length="29" mass="3374">MADVFNNKIMTSIYGVVINKFYNKGDIYD</sequence>